<feature type="region of interest" description="Disordered" evidence="1">
    <location>
        <begin position="450"/>
        <end position="487"/>
    </location>
</feature>
<keyword evidence="2" id="KW-0812">Transmembrane</keyword>
<evidence type="ECO:0000313" key="5">
    <source>
        <dbReference type="EMBL" id="TSI12441.1"/>
    </source>
</evidence>
<feature type="region of interest" description="Disordered" evidence="1">
    <location>
        <begin position="1123"/>
        <end position="1145"/>
    </location>
</feature>
<proteinExistence type="predicted"/>
<dbReference type="PANTHER" id="PTHR21666">
    <property type="entry name" value="PEPTIDASE-RELATED"/>
    <property type="match status" value="1"/>
</dbReference>
<feature type="domain" description="ARB-07466-like C-terminal" evidence="4">
    <location>
        <begin position="1026"/>
        <end position="1135"/>
    </location>
</feature>
<feature type="region of interest" description="Disordered" evidence="1">
    <location>
        <begin position="1"/>
        <end position="132"/>
    </location>
</feature>
<keyword evidence="2" id="KW-1133">Transmembrane helix</keyword>
<dbReference type="RefSeq" id="WP_143924344.1">
    <property type="nucleotide sequence ID" value="NZ_VLTK01000017.1"/>
</dbReference>
<feature type="region of interest" description="Disordered" evidence="1">
    <location>
        <begin position="805"/>
        <end position="861"/>
    </location>
</feature>
<feature type="region of interest" description="Disordered" evidence="1">
    <location>
        <begin position="151"/>
        <end position="215"/>
    </location>
</feature>
<protein>
    <submittedName>
        <fullName evidence="5">Peptidoglycan DD-metalloendopeptidase family protein</fullName>
    </submittedName>
</protein>
<dbReference type="InterPro" id="IPR023346">
    <property type="entry name" value="Lysozyme-like_dom_sf"/>
</dbReference>
<feature type="domain" description="M23ase beta-sheet core" evidence="3">
    <location>
        <begin position="864"/>
        <end position="954"/>
    </location>
</feature>
<gene>
    <name evidence="5" type="ORF">FO013_20110</name>
</gene>
<feature type="compositionally biased region" description="Low complexity" evidence="1">
    <location>
        <begin position="181"/>
        <end position="197"/>
    </location>
</feature>
<dbReference type="OrthoDB" id="2989771at2"/>
<keyword evidence="2" id="KW-0472">Membrane</keyword>
<name>A0A556C4W4_BREAU</name>
<evidence type="ECO:0000259" key="3">
    <source>
        <dbReference type="Pfam" id="PF01551"/>
    </source>
</evidence>
<reference evidence="5 6" key="1">
    <citation type="submission" date="2019-07" db="EMBL/GenBank/DDBJ databases">
        <title>Draft genome sequence of Brevibacterium aurantiacum XU54 isolated from Xinjiang China.</title>
        <authorList>
            <person name="Xu X."/>
        </authorList>
    </citation>
    <scope>NUCLEOTIDE SEQUENCE [LARGE SCALE GENOMIC DNA]</scope>
    <source>
        <strain evidence="5 6">XU54</strain>
    </source>
</reference>
<sequence>MTNDDKTTNGPSTPAPEPTSSGSGDSGRLFAPTDSERAKRKQAALDEEAANRQESTGPGGSTPSTPARPAYDSQKTTDGLRKAAGAAESSPLPSSGDKTRSLNDLADNIDRAQATGGKLNTKDPDATGIDKVTDSIGEGLAAGTGAISDLASADAQSGKGKIPSTPDGLSPKKPNSSTPDTKPSTGSPGPDSSPADKSPGRSGATNPLGKGEKSVDAHVIGTADTAIDQALDDPAKGLGGPAGRMASATGMTKWNPKTSAGKAAKSDISTVAKETARGAYDGAKTGNGELTTIGVKASVGALKGVFKTRTFKNTLKVGIFGLAGAGALALIAGFMALTMLTTSLKSIGDSTLGEFAFGTYENYQRAISGDAAGAGVEQVKDTGVFAYKGGKWVKGKIKDKVDETSTTVTESIHDHARSVGNKAVHMFDGKGQDIEFSLGMSIIDKYWAKPETADVPSGDDDDDSDDSDDSGDEDPKTVEPQSFDPTNIAATTLSQSPTSAPLAVPVAAKSDDEITGTLSYDVDLEKVESLGADKDDLVNDAAFETFMAEVVAKEIKQNTKKPGLIATLSHGAHRDGKGKGYIPDTARDENASMVDVYTNAVKKLPLTGIEDTAESLVKNAQNWWFGVDCEPPGGGSGSGDGGSFDGKGVPKKAIPWIEKAAASSKAKIPAAFFAYIMDRETDFRPDIFASDSNGGTWGLFQINEAIWTEIYGGGFSTDKNNNGTWDVKEPLIHSEYGAKYFDKRLATVRGMRKANPGAAYTKDLTELEALMIAHNSGEGNLQKYPDLPAVTMSYLSEFRKKFKEYGGGEPGGKSDGGNADTVADEPGDSGDNSGSDGGESSGKLAKPQGKHPKTSDRKARWGKFHAGTDYGMPIGTDLPAMFDGTVTFSGWMNGYGNYTIVKGTWKGETLGYAYAHQDKQNVKVGDKVQAGDIIGVSGNTGIGTGPHLHLELRTSEFTGPGREHNTADADEFLNSNGAKVGGNKPKPDNGGADNAACETAGKEPGDKATSGDLSNEECPRIEKQIEGAQPGIIRLARAICGEFDEKELKSFGGVRKSSWIGNKSDHYTGNALDIMINDSGKNDSELGDRVAKYLQQNAKELNMKYVIWDQKIWYPGKAPDDWKQMEDRGSPTQNHKDHVHFSLKH</sequence>
<feature type="transmembrane region" description="Helical" evidence="2">
    <location>
        <begin position="317"/>
        <end position="340"/>
    </location>
</feature>
<dbReference type="EMBL" id="VLTK01000017">
    <property type="protein sequence ID" value="TSI12441.1"/>
    <property type="molecule type" value="Genomic_DNA"/>
</dbReference>
<dbReference type="GO" id="GO:0004222">
    <property type="term" value="F:metalloendopeptidase activity"/>
    <property type="evidence" value="ECO:0007669"/>
    <property type="project" value="TreeGrafter"/>
</dbReference>
<accession>A0A556C4W4</accession>
<feature type="compositionally biased region" description="Acidic residues" evidence="1">
    <location>
        <begin position="457"/>
        <end position="472"/>
    </location>
</feature>
<dbReference type="SUPFAM" id="SSF53955">
    <property type="entry name" value="Lysozyme-like"/>
    <property type="match status" value="1"/>
</dbReference>
<comment type="caution">
    <text evidence="5">The sequence shown here is derived from an EMBL/GenBank/DDBJ whole genome shotgun (WGS) entry which is preliminary data.</text>
</comment>
<feature type="compositionally biased region" description="Polar residues" evidence="1">
    <location>
        <begin position="8"/>
        <end position="23"/>
    </location>
</feature>
<evidence type="ECO:0000313" key="6">
    <source>
        <dbReference type="Proteomes" id="UP000316406"/>
    </source>
</evidence>
<dbReference type="Pfam" id="PF01551">
    <property type="entry name" value="Peptidase_M23"/>
    <property type="match status" value="1"/>
</dbReference>
<dbReference type="InterPro" id="IPR016047">
    <property type="entry name" value="M23ase_b-sheet_dom"/>
</dbReference>
<dbReference type="Pfam" id="PF26571">
    <property type="entry name" value="VldE"/>
    <property type="match status" value="1"/>
</dbReference>
<dbReference type="SUPFAM" id="SSF51261">
    <property type="entry name" value="Duplicated hybrid motif"/>
    <property type="match status" value="1"/>
</dbReference>
<dbReference type="Proteomes" id="UP000316406">
    <property type="component" value="Unassembled WGS sequence"/>
</dbReference>
<dbReference type="InterPro" id="IPR050570">
    <property type="entry name" value="Cell_wall_metabolism_enzyme"/>
</dbReference>
<dbReference type="AlphaFoldDB" id="A0A556C4W4"/>
<dbReference type="CDD" id="cd12797">
    <property type="entry name" value="M23_peptidase"/>
    <property type="match status" value="1"/>
</dbReference>
<organism evidence="5 6">
    <name type="scientific">Brevibacterium aurantiacum</name>
    <dbReference type="NCBI Taxonomy" id="273384"/>
    <lineage>
        <taxon>Bacteria</taxon>
        <taxon>Bacillati</taxon>
        <taxon>Actinomycetota</taxon>
        <taxon>Actinomycetes</taxon>
        <taxon>Micrococcales</taxon>
        <taxon>Brevibacteriaceae</taxon>
        <taxon>Brevibacterium</taxon>
    </lineage>
</organism>
<feature type="region of interest" description="Disordered" evidence="1">
    <location>
        <begin position="231"/>
        <end position="266"/>
    </location>
</feature>
<evidence type="ECO:0000259" key="4">
    <source>
        <dbReference type="Pfam" id="PF26571"/>
    </source>
</evidence>
<feature type="compositionally biased region" description="Polar residues" evidence="1">
    <location>
        <begin position="249"/>
        <end position="258"/>
    </location>
</feature>
<dbReference type="InterPro" id="IPR058593">
    <property type="entry name" value="ARB_07466-like_C"/>
</dbReference>
<dbReference type="Gene3D" id="1.10.530.10">
    <property type="match status" value="1"/>
</dbReference>
<dbReference type="InterPro" id="IPR011055">
    <property type="entry name" value="Dup_hybrid_motif"/>
</dbReference>
<keyword evidence="6" id="KW-1185">Reference proteome</keyword>
<evidence type="ECO:0000256" key="2">
    <source>
        <dbReference type="SAM" id="Phobius"/>
    </source>
</evidence>
<evidence type="ECO:0000256" key="1">
    <source>
        <dbReference type="SAM" id="MobiDB-lite"/>
    </source>
</evidence>
<dbReference type="Gene3D" id="2.70.70.10">
    <property type="entry name" value="Glucose Permease (Domain IIA)"/>
    <property type="match status" value="1"/>
</dbReference>
<feature type="region of interest" description="Disordered" evidence="1">
    <location>
        <begin position="957"/>
        <end position="1017"/>
    </location>
</feature>
<dbReference type="PANTHER" id="PTHR21666:SF270">
    <property type="entry name" value="MUREIN HYDROLASE ACTIVATOR ENVC"/>
    <property type="match status" value="1"/>
</dbReference>